<evidence type="ECO:0000256" key="6">
    <source>
        <dbReference type="ARBA" id="ARBA00022989"/>
    </source>
</evidence>
<dbReference type="PANTHER" id="PTHR10830:SF0">
    <property type="entry name" value="DOLICHYL-DIPHOSPHOOLIGOSACCHARIDE--PROTEIN GLYCOSYLTRANSFERASE 48 KDA SUBUNIT"/>
    <property type="match status" value="1"/>
</dbReference>
<dbReference type="Pfam" id="PF03345">
    <property type="entry name" value="OST48_N"/>
    <property type="match status" value="1"/>
</dbReference>
<evidence type="ECO:0000256" key="5">
    <source>
        <dbReference type="ARBA" id="ARBA00022824"/>
    </source>
</evidence>
<evidence type="ECO:0000256" key="1">
    <source>
        <dbReference type="ARBA" id="ARBA00004479"/>
    </source>
</evidence>
<accession>A0A6A6NR43</accession>
<feature type="transmembrane region" description="Helical" evidence="8">
    <location>
        <begin position="454"/>
        <end position="477"/>
    </location>
</feature>
<feature type="signal peptide" evidence="8">
    <location>
        <begin position="1"/>
        <end position="18"/>
    </location>
</feature>
<name>A0A6A6NR43_9PEZI</name>
<feature type="domain" description="OST48 N-terminal" evidence="9">
    <location>
        <begin position="25"/>
        <end position="299"/>
    </location>
</feature>
<dbReference type="PANTHER" id="PTHR10830">
    <property type="entry name" value="DOLICHYL-DIPHOSPHOOLIGOSACCHARIDE--PROTEIN GLYCOSYLTRANSFERASE 48 KDA SUBUNIT"/>
    <property type="match status" value="1"/>
</dbReference>
<comment type="subunit">
    <text evidence="8">Component of the oligosaccharyltransferase (OST) complex.</text>
</comment>
<evidence type="ECO:0000313" key="11">
    <source>
        <dbReference type="EMBL" id="KAF2453977.1"/>
    </source>
</evidence>
<dbReference type="Pfam" id="PF23358">
    <property type="entry name" value="OST48_MD"/>
    <property type="match status" value="1"/>
</dbReference>
<comment type="pathway">
    <text evidence="2 8">Protein modification; protein glycosylation.</text>
</comment>
<dbReference type="GO" id="GO:0008250">
    <property type="term" value="C:oligosaccharyltransferase complex"/>
    <property type="evidence" value="ECO:0007669"/>
    <property type="project" value="TreeGrafter"/>
</dbReference>
<dbReference type="OrthoDB" id="29105at2759"/>
<dbReference type="AlphaFoldDB" id="A0A6A6NR43"/>
<dbReference type="InterPro" id="IPR055457">
    <property type="entry name" value="OST48_N"/>
</dbReference>
<reference evidence="11" key="1">
    <citation type="journal article" date="2020" name="Stud. Mycol.">
        <title>101 Dothideomycetes genomes: a test case for predicting lifestyles and emergence of pathogens.</title>
        <authorList>
            <person name="Haridas S."/>
            <person name="Albert R."/>
            <person name="Binder M."/>
            <person name="Bloem J."/>
            <person name="Labutti K."/>
            <person name="Salamov A."/>
            <person name="Andreopoulos B."/>
            <person name="Baker S."/>
            <person name="Barry K."/>
            <person name="Bills G."/>
            <person name="Bluhm B."/>
            <person name="Cannon C."/>
            <person name="Castanera R."/>
            <person name="Culley D."/>
            <person name="Daum C."/>
            <person name="Ezra D."/>
            <person name="Gonzalez J."/>
            <person name="Henrissat B."/>
            <person name="Kuo A."/>
            <person name="Liang C."/>
            <person name="Lipzen A."/>
            <person name="Lutzoni F."/>
            <person name="Magnuson J."/>
            <person name="Mondo S."/>
            <person name="Nolan M."/>
            <person name="Ohm R."/>
            <person name="Pangilinan J."/>
            <person name="Park H.-J."/>
            <person name="Ramirez L."/>
            <person name="Alfaro M."/>
            <person name="Sun H."/>
            <person name="Tritt A."/>
            <person name="Yoshinaga Y."/>
            <person name="Zwiers L.-H."/>
            <person name="Turgeon B."/>
            <person name="Goodwin S."/>
            <person name="Spatafora J."/>
            <person name="Crous P."/>
            <person name="Grigoriev I."/>
        </authorList>
    </citation>
    <scope>NUCLEOTIDE SEQUENCE</scope>
    <source>
        <strain evidence="11">ATCC 16933</strain>
    </source>
</reference>
<proteinExistence type="inferred from homology"/>
<keyword evidence="8" id="KW-0732">Signal</keyword>
<keyword evidence="6 8" id="KW-1133">Transmembrane helix</keyword>
<comment type="subcellular location">
    <subcellularLocation>
        <location evidence="8">Endoplasmic reticulum membrane</location>
        <topology evidence="8">Single-pass type I membrane protein</topology>
    </subcellularLocation>
    <subcellularLocation>
        <location evidence="1">Membrane</location>
        <topology evidence="1">Single-pass type I membrane protein</topology>
    </subcellularLocation>
</comment>
<dbReference type="GO" id="GO:0016740">
    <property type="term" value="F:transferase activity"/>
    <property type="evidence" value="ECO:0007669"/>
    <property type="project" value="UniProtKB-KW"/>
</dbReference>
<keyword evidence="12" id="KW-1185">Reference proteome</keyword>
<feature type="chain" id="PRO_5025711766" description="Dolichyl-diphosphooligosaccharide--protein glycosyltransferase subunit WBP1" evidence="8">
    <location>
        <begin position="19"/>
        <end position="490"/>
    </location>
</feature>
<keyword evidence="5 8" id="KW-0256">Endoplasmic reticulum</keyword>
<dbReference type="InterPro" id="IPR055459">
    <property type="entry name" value="OST48_MD"/>
</dbReference>
<dbReference type="GO" id="GO:0018279">
    <property type="term" value="P:protein N-linked glycosylation via asparagine"/>
    <property type="evidence" value="ECO:0007669"/>
    <property type="project" value="UniProtKB-UniRule"/>
</dbReference>
<evidence type="ECO:0000313" key="12">
    <source>
        <dbReference type="Proteomes" id="UP000799766"/>
    </source>
</evidence>
<protein>
    <recommendedName>
        <fullName evidence="8">Dolichyl-diphosphooligosaccharide--protein glycosyltransferase subunit WBP1</fullName>
        <shortName evidence="8">Oligosaccharyl transferase subunit WBP1</shortName>
    </recommendedName>
</protein>
<feature type="domain" description="OST48 middle" evidence="10">
    <location>
        <begin position="338"/>
        <end position="479"/>
    </location>
</feature>
<evidence type="ECO:0000256" key="4">
    <source>
        <dbReference type="ARBA" id="ARBA00022692"/>
    </source>
</evidence>
<evidence type="ECO:0000256" key="2">
    <source>
        <dbReference type="ARBA" id="ARBA00004922"/>
    </source>
</evidence>
<comment type="function">
    <text evidence="8">Subunit of the oligosaccharyl transferase (OST) complex that catalyzes the initial transfer of a defined glycan (Glc(3)Man(9)GlcNAc(2) in eukaryotes) from the lipid carrier dolichol-pyrophosphate to an asparagine residue within an Asn-X-Ser/Thr consensus motif in nascent polypeptide chains, the first step in protein N-glycosylation. N-glycosylation occurs cotranslationally and the complex associates with the Sec61 complex at the channel-forming translocon complex that mediates protein translocation across the endoplasmic reticulum (ER).</text>
</comment>
<dbReference type="UniPathway" id="UPA00378"/>
<keyword evidence="11" id="KW-0808">Transferase</keyword>
<dbReference type="InterPro" id="IPR005013">
    <property type="entry name" value="DDOST_48_kDa_subunit"/>
</dbReference>
<gene>
    <name evidence="11" type="ORF">BDY21DRAFT_424134</name>
</gene>
<keyword evidence="7 8" id="KW-0472">Membrane</keyword>
<evidence type="ECO:0000259" key="9">
    <source>
        <dbReference type="Pfam" id="PF03345"/>
    </source>
</evidence>
<evidence type="ECO:0000256" key="8">
    <source>
        <dbReference type="RuleBase" id="RU361142"/>
    </source>
</evidence>
<organism evidence="11 12">
    <name type="scientific">Lineolata rhizophorae</name>
    <dbReference type="NCBI Taxonomy" id="578093"/>
    <lineage>
        <taxon>Eukaryota</taxon>
        <taxon>Fungi</taxon>
        <taxon>Dikarya</taxon>
        <taxon>Ascomycota</taxon>
        <taxon>Pezizomycotina</taxon>
        <taxon>Dothideomycetes</taxon>
        <taxon>Dothideomycetes incertae sedis</taxon>
        <taxon>Lineolatales</taxon>
        <taxon>Lineolataceae</taxon>
        <taxon>Lineolata</taxon>
    </lineage>
</organism>
<dbReference type="Proteomes" id="UP000799766">
    <property type="component" value="Unassembled WGS sequence"/>
</dbReference>
<evidence type="ECO:0000259" key="10">
    <source>
        <dbReference type="Pfam" id="PF23358"/>
    </source>
</evidence>
<evidence type="ECO:0000256" key="3">
    <source>
        <dbReference type="ARBA" id="ARBA00008743"/>
    </source>
</evidence>
<comment type="similarity">
    <text evidence="3 8">Belongs to the DDOST 48 kDa subunit family.</text>
</comment>
<sequence length="490" mass="53482">MRWLFSLAVLALASAVSALSAVGNRLLVVLEEESERDKYSNFWADLEARGYDLTFKSPKSTDLSLFQHGVRTTDHLLILPPKSKGLGPALTAHNLLDFLSADGNILLTLSGSPPSTSATPVSTPSAIAALLLELDLHLPPDRSSLVVDHFSHDVLSSPSTHDTLVVPGPAPLRPAAGDVAHFFDLGPDSTVAVPRAVGHTLGATSPLIAPVLLAPRMAYAYNPADEADAAGVEEPFATGRQLALASAFQARNSARLVVLGSAEMLADQWTKDGAEVQVPWGKKTPVANRVFARKVSEWVFKEVGVLKVGRLAHWLNEGEKADVGNVSETGVVPVGGEDVNPKIYRIKNDVTYAIELSEYSRTHWKPFYPPGNDRLQLEFSMLSPFHRLDLVPASTTPNSTLFTTSFTLPDQHGIFNFRVNYKRPFLTNVDEKRQVTVRHFAHDEWPRSFAISGAWVWIGGIWVTVAGWVGFVALWLYSKPAETKEGKKTK</sequence>
<evidence type="ECO:0000256" key="7">
    <source>
        <dbReference type="ARBA" id="ARBA00023136"/>
    </source>
</evidence>
<keyword evidence="4 8" id="KW-0812">Transmembrane</keyword>
<dbReference type="EMBL" id="MU001694">
    <property type="protein sequence ID" value="KAF2453977.1"/>
    <property type="molecule type" value="Genomic_DNA"/>
</dbReference>